<dbReference type="RefSeq" id="WP_119110890.1">
    <property type="nucleotide sequence ID" value="NZ_CBCSEO010000001.1"/>
</dbReference>
<evidence type="ECO:0008006" key="3">
    <source>
        <dbReference type="Google" id="ProtNLM"/>
    </source>
</evidence>
<accession>A0A398BKE7</accession>
<protein>
    <recommendedName>
        <fullName evidence="3">Holliday junction nuclease RuvC</fullName>
    </recommendedName>
</protein>
<dbReference type="Proteomes" id="UP000265816">
    <property type="component" value="Unassembled WGS sequence"/>
</dbReference>
<dbReference type="EMBL" id="QWVT01000001">
    <property type="protein sequence ID" value="RID88978.1"/>
    <property type="molecule type" value="Genomic_DNA"/>
</dbReference>
<evidence type="ECO:0000313" key="1">
    <source>
        <dbReference type="EMBL" id="RID88978.1"/>
    </source>
</evidence>
<proteinExistence type="predicted"/>
<dbReference type="Gene3D" id="3.30.420.10">
    <property type="entry name" value="Ribonuclease H-like superfamily/Ribonuclease H"/>
    <property type="match status" value="1"/>
</dbReference>
<name>A0A398BKE7_9BACI</name>
<keyword evidence="2" id="KW-1185">Reference proteome</keyword>
<dbReference type="OrthoDB" id="2364044at2"/>
<dbReference type="InterPro" id="IPR012337">
    <property type="entry name" value="RNaseH-like_sf"/>
</dbReference>
<dbReference type="GO" id="GO:0003676">
    <property type="term" value="F:nucleic acid binding"/>
    <property type="evidence" value="ECO:0007669"/>
    <property type="project" value="InterPro"/>
</dbReference>
<dbReference type="AlphaFoldDB" id="A0A398BKE7"/>
<dbReference type="SUPFAM" id="SSF53098">
    <property type="entry name" value="Ribonuclease H-like"/>
    <property type="match status" value="1"/>
</dbReference>
<sequence>MRVLAFDTSLSLPGVAIIEVKNGKPRIIALSHIRTDSKTQSHGLRADIVESWATLFIAKHIGKGIEVCLREDFNGQSSTQNYPVFAAWSGTERAADKFGIKFTKWTEEAKGGRKKTSLGPSPSKVKLIMTGSGKAEKEDVAESVRKLTGYTGEFATFDESDAAAIGLAYLIREGLIKTEGY</sequence>
<comment type="caution">
    <text evidence="1">The sequence shown here is derived from an EMBL/GenBank/DDBJ whole genome shotgun (WGS) entry which is preliminary data.</text>
</comment>
<evidence type="ECO:0000313" key="2">
    <source>
        <dbReference type="Proteomes" id="UP000265816"/>
    </source>
</evidence>
<gene>
    <name evidence="1" type="ORF">D1970_00310</name>
</gene>
<dbReference type="InterPro" id="IPR036397">
    <property type="entry name" value="RNaseH_sf"/>
</dbReference>
<reference evidence="1 2" key="1">
    <citation type="submission" date="2018-08" db="EMBL/GenBank/DDBJ databases">
        <title>Bacillus jemisoniae sp. nov., Bacillus chryseoplanitiae sp. nov., Bacillus resnikiae sp. nov., and Bacillus frankliniae sp. nov., isolated from Viking spacecraft and associated surfaces.</title>
        <authorList>
            <person name="Seuylemezian A."/>
            <person name="Vaishampayan P."/>
        </authorList>
    </citation>
    <scope>NUCLEOTIDE SEQUENCE [LARGE SCALE GENOMIC DNA]</scope>
    <source>
        <strain evidence="1 2">JJ-247</strain>
    </source>
</reference>
<organism evidence="1 2">
    <name type="scientific">Mesobacillus zeae</name>
    <dbReference type="NCBI Taxonomy" id="1917180"/>
    <lineage>
        <taxon>Bacteria</taxon>
        <taxon>Bacillati</taxon>
        <taxon>Bacillota</taxon>
        <taxon>Bacilli</taxon>
        <taxon>Bacillales</taxon>
        <taxon>Bacillaceae</taxon>
        <taxon>Mesobacillus</taxon>
    </lineage>
</organism>